<accession>A0A2W1BYU6</accession>
<dbReference type="Pfam" id="PF00628">
    <property type="entry name" value="PHD"/>
    <property type="match status" value="1"/>
</dbReference>
<keyword evidence="8" id="KW-1185">Reference proteome</keyword>
<dbReference type="EMBL" id="KZ149914">
    <property type="protein sequence ID" value="PZC78000.1"/>
    <property type="molecule type" value="Genomic_DNA"/>
</dbReference>
<feature type="domain" description="PHD-type" evidence="5">
    <location>
        <begin position="11"/>
        <end position="59"/>
    </location>
</feature>
<sequence length="356" mass="40208">MASSIQSWGCCTSDRLQLEDDKEFINCMKCKRSFHFACLSMPEIPIEEEAYYKWNCSGCTNAISNASKTAKPNRNVSTTRGNKRMALNSPPQTAAITAEDVRTIVQEVVESEFTAMLQKLNSTIISVVIKELAPIKNEIRELTSSLTFHTKEFEELQTGHKLLERTVKDLSEQNSKLNMLVTDLSHRVNYMEQQTRSNNLEIQCLPENKHENLYNVVKQLGAVVGCSLNDSDIHHCTRVAKQQAGNNRPRSIVVQLASPRTRDTLLASVINHNKNKKVNSEKLNTADLGIAGDKTPVFVVEHLSPANKMLHAATRQKAKDKGYKFVWVRNSRIFVRKTTEDEHILIKNLDSLTKLV</sequence>
<feature type="domain" description="FP protein C-terminal" evidence="6">
    <location>
        <begin position="304"/>
        <end position="356"/>
    </location>
</feature>
<keyword evidence="1" id="KW-0479">Metal-binding</keyword>
<feature type="coiled-coil region" evidence="4">
    <location>
        <begin position="153"/>
        <end position="180"/>
    </location>
</feature>
<evidence type="ECO:0000256" key="2">
    <source>
        <dbReference type="ARBA" id="ARBA00022771"/>
    </source>
</evidence>
<evidence type="ECO:0000259" key="5">
    <source>
        <dbReference type="Pfam" id="PF00628"/>
    </source>
</evidence>
<organism evidence="7 8">
    <name type="scientific">Helicoverpa armigera</name>
    <name type="common">Cotton bollworm</name>
    <name type="synonym">Heliothis armigera</name>
    <dbReference type="NCBI Taxonomy" id="29058"/>
    <lineage>
        <taxon>Eukaryota</taxon>
        <taxon>Metazoa</taxon>
        <taxon>Ecdysozoa</taxon>
        <taxon>Arthropoda</taxon>
        <taxon>Hexapoda</taxon>
        <taxon>Insecta</taxon>
        <taxon>Pterygota</taxon>
        <taxon>Neoptera</taxon>
        <taxon>Endopterygota</taxon>
        <taxon>Lepidoptera</taxon>
        <taxon>Glossata</taxon>
        <taxon>Ditrysia</taxon>
        <taxon>Noctuoidea</taxon>
        <taxon>Noctuidae</taxon>
        <taxon>Heliothinae</taxon>
        <taxon>Helicoverpa</taxon>
    </lineage>
</organism>
<evidence type="ECO:0000313" key="7">
    <source>
        <dbReference type="EMBL" id="PZC78000.1"/>
    </source>
</evidence>
<protein>
    <submittedName>
        <fullName evidence="7">Uncharacterized protein</fullName>
    </submittedName>
</protein>
<dbReference type="OrthoDB" id="8196581at2759"/>
<dbReference type="InterPro" id="IPR011011">
    <property type="entry name" value="Znf_FYVE_PHD"/>
</dbReference>
<gene>
    <name evidence="7" type="primary">HaOG202672</name>
    <name evidence="7" type="ORF">B5X24_HaOG202672</name>
</gene>
<evidence type="ECO:0000256" key="4">
    <source>
        <dbReference type="SAM" id="Coils"/>
    </source>
</evidence>
<dbReference type="InterPro" id="IPR013083">
    <property type="entry name" value="Znf_RING/FYVE/PHD"/>
</dbReference>
<keyword evidence="3" id="KW-0862">Zinc</keyword>
<dbReference type="SUPFAM" id="SSF57903">
    <property type="entry name" value="FYVE/PHD zinc finger"/>
    <property type="match status" value="1"/>
</dbReference>
<keyword evidence="4" id="KW-0175">Coiled coil</keyword>
<dbReference type="GO" id="GO:0008270">
    <property type="term" value="F:zinc ion binding"/>
    <property type="evidence" value="ECO:0007669"/>
    <property type="project" value="UniProtKB-KW"/>
</dbReference>
<dbReference type="Gene3D" id="3.30.70.1820">
    <property type="entry name" value="L1 transposable element, RRM domain"/>
    <property type="match status" value="1"/>
</dbReference>
<dbReference type="Proteomes" id="UP000249218">
    <property type="component" value="Unassembled WGS sequence"/>
</dbReference>
<proteinExistence type="predicted"/>
<dbReference type="Pfam" id="PF25298">
    <property type="entry name" value="Baculo_FP_2nd"/>
    <property type="match status" value="1"/>
</dbReference>
<dbReference type="InterPro" id="IPR019787">
    <property type="entry name" value="Znf_PHD-finger"/>
</dbReference>
<name>A0A2W1BYU6_HELAM</name>
<evidence type="ECO:0000313" key="8">
    <source>
        <dbReference type="Proteomes" id="UP000249218"/>
    </source>
</evidence>
<evidence type="ECO:0000256" key="1">
    <source>
        <dbReference type="ARBA" id="ARBA00022723"/>
    </source>
</evidence>
<dbReference type="Gene3D" id="3.30.40.10">
    <property type="entry name" value="Zinc/RING finger domain, C3HC4 (zinc finger)"/>
    <property type="match status" value="1"/>
</dbReference>
<reference evidence="7 8" key="1">
    <citation type="journal article" date="2017" name="BMC Biol.">
        <title>Genomic innovations, transcriptional plasticity and gene loss underlying the evolution and divergence of two highly polyphagous and invasive Helicoverpa pest species.</title>
        <authorList>
            <person name="Pearce S.L."/>
            <person name="Clarke D.F."/>
            <person name="East P.D."/>
            <person name="Elfekih S."/>
            <person name="Gordon K.H."/>
            <person name="Jermiin L.S."/>
            <person name="McGaughran A."/>
            <person name="Oakeshott J.G."/>
            <person name="Papanikolaou A."/>
            <person name="Perera O.P."/>
            <person name="Rane R.V."/>
            <person name="Richards S."/>
            <person name="Tay W.T."/>
            <person name="Walsh T.K."/>
            <person name="Anderson A."/>
            <person name="Anderson C.J."/>
            <person name="Asgari S."/>
            <person name="Board P.G."/>
            <person name="Bretschneider A."/>
            <person name="Campbell P.M."/>
            <person name="Chertemps T."/>
            <person name="Christeller J.T."/>
            <person name="Coppin C.W."/>
            <person name="Downes S.J."/>
            <person name="Duan G."/>
            <person name="Farnsworth C.A."/>
            <person name="Good R.T."/>
            <person name="Han L.B."/>
            <person name="Han Y.C."/>
            <person name="Hatje K."/>
            <person name="Horne I."/>
            <person name="Huang Y.P."/>
            <person name="Hughes D.S."/>
            <person name="Jacquin-Joly E."/>
            <person name="James W."/>
            <person name="Jhangiani S."/>
            <person name="Kollmar M."/>
            <person name="Kuwar S.S."/>
            <person name="Li S."/>
            <person name="Liu N.Y."/>
            <person name="Maibeche M.T."/>
            <person name="Miller J.R."/>
            <person name="Montagne N."/>
            <person name="Perry T."/>
            <person name="Qu J."/>
            <person name="Song S.V."/>
            <person name="Sutton G.G."/>
            <person name="Vogel H."/>
            <person name="Walenz B.P."/>
            <person name="Xu W."/>
            <person name="Zhang H.J."/>
            <person name="Zou Z."/>
            <person name="Batterham P."/>
            <person name="Edwards O.R."/>
            <person name="Feyereisen R."/>
            <person name="Gibbs R.A."/>
            <person name="Heckel D.G."/>
            <person name="McGrath A."/>
            <person name="Robin C."/>
            <person name="Scherer S.E."/>
            <person name="Worley K.C."/>
            <person name="Wu Y.D."/>
        </authorList>
    </citation>
    <scope>NUCLEOTIDE SEQUENCE [LARGE SCALE GENOMIC DNA]</scope>
    <source>
        <strain evidence="7">Harm_GR_Male_#8</strain>
        <tissue evidence="7">Whole organism</tissue>
    </source>
</reference>
<dbReference type="AlphaFoldDB" id="A0A2W1BYU6"/>
<dbReference type="InterPro" id="IPR057251">
    <property type="entry name" value="FP_C"/>
</dbReference>
<evidence type="ECO:0000259" key="6">
    <source>
        <dbReference type="Pfam" id="PF25298"/>
    </source>
</evidence>
<keyword evidence="2" id="KW-0863">Zinc-finger</keyword>
<evidence type="ECO:0000256" key="3">
    <source>
        <dbReference type="ARBA" id="ARBA00022833"/>
    </source>
</evidence>